<dbReference type="InterPro" id="IPR006626">
    <property type="entry name" value="PbH1"/>
</dbReference>
<evidence type="ECO:0000313" key="10">
    <source>
        <dbReference type="Proteomes" id="UP000658733"/>
    </source>
</evidence>
<dbReference type="Gene3D" id="3.10.620.30">
    <property type="match status" value="1"/>
</dbReference>
<keyword evidence="7" id="KW-0998">Cell outer membrane</keyword>
<name>A0A843ANH0_METAZ</name>
<dbReference type="NCBIfam" id="TIGR01376">
    <property type="entry name" value="POMP_repeat"/>
    <property type="match status" value="1"/>
</dbReference>
<dbReference type="RefSeq" id="WP_278522137.1">
    <property type="nucleotide sequence ID" value="NZ_JADIIN010000022.1"/>
</dbReference>
<evidence type="ECO:0000256" key="3">
    <source>
        <dbReference type="ARBA" id="ARBA00004613"/>
    </source>
</evidence>
<evidence type="ECO:0000256" key="2">
    <source>
        <dbReference type="ARBA" id="ARBA00004442"/>
    </source>
</evidence>
<dbReference type="InterPro" id="IPR038765">
    <property type="entry name" value="Papain-like_cys_pep_sf"/>
</dbReference>
<dbReference type="InterPro" id="IPR012334">
    <property type="entry name" value="Pectin_lyas_fold"/>
</dbReference>
<protein>
    <recommendedName>
        <fullName evidence="8">Transglutaminase-like domain-containing protein</fullName>
    </recommendedName>
</protein>
<comment type="caution">
    <text evidence="9">The sequence shown here is derived from an EMBL/GenBank/DDBJ whole genome shotgun (WGS) entry which is preliminary data.</text>
</comment>
<keyword evidence="4" id="KW-0964">Secreted</keyword>
<dbReference type="InterPro" id="IPR003368">
    <property type="entry name" value="POMP_repeat"/>
</dbReference>
<organism evidence="9 10">
    <name type="scientific">Methanobrevibacter arboriphilus</name>
    <dbReference type="NCBI Taxonomy" id="39441"/>
    <lineage>
        <taxon>Archaea</taxon>
        <taxon>Methanobacteriati</taxon>
        <taxon>Methanobacteriota</taxon>
        <taxon>Methanomada group</taxon>
        <taxon>Methanobacteria</taxon>
        <taxon>Methanobacteriales</taxon>
        <taxon>Methanobacteriaceae</taxon>
        <taxon>Methanobrevibacter</taxon>
    </lineage>
</organism>
<dbReference type="PANTHER" id="PTHR11319">
    <property type="entry name" value="G PROTEIN-COUPLED RECEPTOR-RELATED"/>
    <property type="match status" value="1"/>
</dbReference>
<dbReference type="EMBL" id="JADIIN010000022">
    <property type="protein sequence ID" value="MBF4468360.1"/>
    <property type="molecule type" value="Genomic_DNA"/>
</dbReference>
<dbReference type="SUPFAM" id="SSF51126">
    <property type="entry name" value="Pectin lyase-like"/>
    <property type="match status" value="5"/>
</dbReference>
<dbReference type="GO" id="GO:0005576">
    <property type="term" value="C:extracellular region"/>
    <property type="evidence" value="ECO:0007669"/>
    <property type="project" value="UniProtKB-SubCell"/>
</dbReference>
<evidence type="ECO:0000259" key="8">
    <source>
        <dbReference type="SMART" id="SM00460"/>
    </source>
</evidence>
<evidence type="ECO:0000256" key="7">
    <source>
        <dbReference type="ARBA" id="ARBA00023237"/>
    </source>
</evidence>
<dbReference type="Gene3D" id="2.160.20.10">
    <property type="entry name" value="Single-stranded right-handed beta-helix, Pectin lyase-like"/>
    <property type="match status" value="2"/>
</dbReference>
<keyword evidence="6" id="KW-0472">Membrane</keyword>
<dbReference type="InterPro" id="IPR011050">
    <property type="entry name" value="Pectin_lyase_fold/virulence"/>
</dbReference>
<comment type="subcellular location">
    <subcellularLocation>
        <location evidence="1">Cell envelope</location>
    </subcellularLocation>
    <subcellularLocation>
        <location evidence="2">Cell outer membrane</location>
    </subcellularLocation>
    <subcellularLocation>
        <location evidence="3">Secreted</location>
    </subcellularLocation>
</comment>
<dbReference type="SUPFAM" id="SSF54001">
    <property type="entry name" value="Cysteine proteinases"/>
    <property type="match status" value="1"/>
</dbReference>
<feature type="domain" description="Transglutaminase-like" evidence="8">
    <location>
        <begin position="2418"/>
        <end position="2491"/>
    </location>
</feature>
<dbReference type="PANTHER" id="PTHR11319:SF35">
    <property type="entry name" value="OUTER MEMBRANE PROTEIN PMPC-RELATED"/>
    <property type="match status" value="1"/>
</dbReference>
<evidence type="ECO:0000256" key="6">
    <source>
        <dbReference type="ARBA" id="ARBA00023136"/>
    </source>
</evidence>
<keyword evidence="5" id="KW-0732">Signal</keyword>
<proteinExistence type="predicted"/>
<dbReference type="SMART" id="SM00460">
    <property type="entry name" value="TGc"/>
    <property type="match status" value="1"/>
</dbReference>
<accession>A0A843ANH0</accession>
<evidence type="ECO:0000256" key="5">
    <source>
        <dbReference type="ARBA" id="ARBA00022729"/>
    </source>
</evidence>
<evidence type="ECO:0000256" key="1">
    <source>
        <dbReference type="ARBA" id="ARBA00004196"/>
    </source>
</evidence>
<dbReference type="Proteomes" id="UP000658733">
    <property type="component" value="Unassembled WGS sequence"/>
</dbReference>
<evidence type="ECO:0000256" key="4">
    <source>
        <dbReference type="ARBA" id="ARBA00022525"/>
    </source>
</evidence>
<dbReference type="InterPro" id="IPR002931">
    <property type="entry name" value="Transglutaminase-like"/>
</dbReference>
<reference evidence="9" key="1">
    <citation type="submission" date="2020-10" db="EMBL/GenBank/DDBJ databases">
        <title>Dehalococcoides mccartyi of a TCE/Cr reducing biochatode.</title>
        <authorList>
            <person name="Matturro B."/>
        </authorList>
    </citation>
    <scope>NUCLEOTIDE SEQUENCE</scope>
    <source>
        <strain evidence="9">Bin4</strain>
    </source>
</reference>
<gene>
    <name evidence="9" type="ORF">ISP01_03045</name>
</gene>
<evidence type="ECO:0000313" key="9">
    <source>
        <dbReference type="EMBL" id="MBF4468360.1"/>
    </source>
</evidence>
<sequence length="2566" mass="284103">MILENLRITRKMGSVDVLFRIFILFSFIILLFLSLTSVSSADFGDIRQVIDLTDSDKTITLQNTTYNGDGSQIPISKNITIQGPIGQYATLDAKGESRIIKTGNNTVVTFRRIIFKNGFLEGTGAGSAIRAGGQVIIENCTFLNNQGESGTAVFLSPDADNSRINNCIFKGNKGIYAGEDDWVEGAAIDVHAGHVNITNSIFENNQALDTGGAINFAIQSIGSQLINCNFTNNTASTGGAIKIINTDILIRNCKFTSNIATSGGAINLRDSKVRLENSTFTFNSVTNNGGAIYNDLSNTSRNGYLNISSSNFKDNNAVNGGAIYSKNILNIKNSNFTNNQATNNGGIIYSSNTTMLINTSALINNSATNGGGIYSSSSNITANYNYIANNNGNKYVYITGSSTLIDLSYNWWGDNNNPLINHVTDSSSVVLSDYYTVKVKFVSLNGDLATFNYFLTLKNSETSLGSDYLPFFYGDYYNGTNHTRFQANTQRTITTSLNGDKLFKVSVDDFVGHFVVFVDDIYGDDFYSGDSWGSSLKSLKKAVNLVIDGGYVYIASSVYNGVNNTNILIDKDLNIIGVNDNEDGVVFDGENKFIIFKILNADVKINNITFINGNSANGGAIYSDNSNLTIKNTNFLNNTATIGGGVSINGGGYFNLSNIKFSNNHATYGAGIYLKNTNNFKLYSSVFENNTGGIGQSIYLDKDNNGFNVSYSLFLDNDNNIVFSNGSNNGYFDYNWWGDNNYTNHTNLKINTYYTAIFTTSKTVTTVVGDNCTIFYSFHLNNTINKGNINLLPDFNVSLYYNDIFLDSLNVKENKTFKFLLKHVYNNLSIFTNNRVFFLEYLVGKGKLEIKNLTILIDKINYADNITLKIDLKDNFTGKLNITLKTANITDNDALTREISFINGIGYFDYVITLLTNVLFDIQGTNNVDYNDTDNISSWGVVKYYLNISSIIIQNFNYGDDLNINIDLYLSSLNPNITQVFNVTVNGEIREISFINNYGVWVHRVTQAGTVKFNVNLEEDDYYYSADKNTSKFFNCTFYIDTINGDNENIGTTLDKPFKDFKHALNLLISGGTIYALNGTYTGENNTNINIKKDVNLYGLDNVIFTTKNNNIRVFTVENGLLYITNIIFSNISFNGDGGAIYTTNKGHIEIIDSKFINNTINGNGVIYLNSTGNIINRTKFINNTAFNGGAIFIEDDNNIITSSEFMNNIANQGGAIFIKGDENTVSYTHLFNNSDHTLKQVYNTGYDSDLSFNWWGDNFNPLSAHINNTGSINSLNYYKVVFKDLGDGSYSYQLALDGQTNSDDVSNFLSFNGYYHDKLSDLQGSFIANTNLQIINVNDSLGFVMFNVDNWNNMMIFVNGTGGSDLNNGTDWDVAVKTIQKALELVIEEGTIYIAGKITYKSLTNLNQTIAKNITIIGANSYSGGAIILDGEKNPDINVFTIIDSIVTLKELIFRNINGTAINSINSKLELLKSDFTNSTSDSGLIRLNNSYVELNDTKFSSIDGKVINSFNSDLKFNNSLFTDIKTNNGIIYGFNTDLIFNNTEFTNIIGKSFIICVDTGNINAYNLNFINNNISAFYLNNSDLAIENSLFENINLNNSDIGLIHIFDGNLTVNNTVFKSIKNGVILYLNNSNLTLTSSNFINNDLKDNNLIYSTNSLLKLNKVSFIDDNINNANLIFTNNGNLYMNSCIFENIVVDGSVIFNTHSSSNFNNVTFSNITLVDGNIVSDLDGDMSFNNSIFQNITNGTLLYTNNSSFNIENSRFKKLKGKLRVVESVNSDLNIISLIFEEINSSANLFYVMGGDLSFKNSVFEGIVFENDSFLFYTNNSNVNIDNFVFNSTIKGKLINIHGGIVNINNSVFKNFNNSNIISNNGELSIINCNFTDIHANGVIYNTGVLNINNSLFRDISSDDGSVIFNNGNLIVNCSVFENISSNGDGGVIYSTNILNIVSSNFTNNKAVNGGSIYSTGFVTIDSSFFTGNAAEEGGSIYLEIGSVSISYSQFKGNNASYGGVIYSESVLSLVACKFENNSASSGGAIYSTNSLSVRGGGIINNNAGYGSGVYSSGVLNLSNVAFVNNVAKIIKIEISAPTSVKAGSNIVIEGKLIYGDNLVNVIYTTNGNVLINNEKPVIFNYLPNKIFNLEIYDKSLVGVSDGNGIVSFNTFFHVDRNISLIATLSHIDEFETFSVSKNINFSADIVSNSLIISSSFKSKISGAEYKKQTTTKNFKINGVFAKTKSYNKVKALVYTYVFNTKKEYSKYEWVKDPKSLKYTWTKVTSKNKRKYKYYYRAKGTVQYVLVTVNECGYLNGKMISSSVISETKVNYTIKKSKVVNSKDMSKYVEPTLDCNPTNPKIKKLVNKIIKKLPKKKRNNDKAVAEAIWKWNTNNANIHYYTVNGKIFEYDGTRFGSDGLIKIKNGKNRGANCVDHANLANAMFRAAGLPAKYHFKTIYSRDKNGKIKRDKNGKSEMEGHAWAMVYFMGKWHHADTVRKGKISMGAQSYWLNAKKAQNGGWSTEGSPFNYNGGKYRKISGKWLKIYQDVTINNIVYVRYYGGFFKEDHTYYVI</sequence>
<dbReference type="SMART" id="SM00710">
    <property type="entry name" value="PbH1"/>
    <property type="match status" value="19"/>
</dbReference>
<dbReference type="Pfam" id="PF01841">
    <property type="entry name" value="Transglut_core"/>
    <property type="match status" value="1"/>
</dbReference>